<dbReference type="GO" id="GO:0005829">
    <property type="term" value="C:cytosol"/>
    <property type="evidence" value="ECO:0007669"/>
    <property type="project" value="TreeGrafter"/>
</dbReference>
<feature type="domain" description="Condensation" evidence="1">
    <location>
        <begin position="18"/>
        <end position="330"/>
    </location>
</feature>
<keyword evidence="3" id="KW-1185">Reference proteome</keyword>
<dbReference type="Gene3D" id="3.30.559.30">
    <property type="entry name" value="Nonribosomal peptide synthetase, condensation domain"/>
    <property type="match status" value="1"/>
</dbReference>
<dbReference type="GO" id="GO:0047527">
    <property type="term" value="F:2,3-dihydroxybenzoate-serine ligase activity"/>
    <property type="evidence" value="ECO:0007669"/>
    <property type="project" value="TreeGrafter"/>
</dbReference>
<accession>A0A316EY02</accession>
<dbReference type="GO" id="GO:0043041">
    <property type="term" value="P:amino acid activation for nonribosomal peptide biosynthetic process"/>
    <property type="evidence" value="ECO:0007669"/>
    <property type="project" value="TreeGrafter"/>
</dbReference>
<dbReference type="AlphaFoldDB" id="A0A316EY02"/>
<protein>
    <submittedName>
        <fullName evidence="2">Condensation domain-containing protein</fullName>
    </submittedName>
</protein>
<organism evidence="2 3">
    <name type="scientific">Actinoplanes xinjiangensis</name>
    <dbReference type="NCBI Taxonomy" id="512350"/>
    <lineage>
        <taxon>Bacteria</taxon>
        <taxon>Bacillati</taxon>
        <taxon>Actinomycetota</taxon>
        <taxon>Actinomycetes</taxon>
        <taxon>Micromonosporales</taxon>
        <taxon>Micromonosporaceae</taxon>
        <taxon>Actinoplanes</taxon>
    </lineage>
</organism>
<dbReference type="Gene3D" id="3.30.559.10">
    <property type="entry name" value="Chloramphenicol acetyltransferase-like domain"/>
    <property type="match status" value="1"/>
</dbReference>
<dbReference type="RefSeq" id="WP_109601184.1">
    <property type="nucleotide sequence ID" value="NZ_BONA01000077.1"/>
</dbReference>
<dbReference type="InterPro" id="IPR023213">
    <property type="entry name" value="CAT-like_dom_sf"/>
</dbReference>
<evidence type="ECO:0000313" key="3">
    <source>
        <dbReference type="Proteomes" id="UP000245697"/>
    </source>
</evidence>
<comment type="caution">
    <text evidence="2">The sequence shown here is derived from an EMBL/GenBank/DDBJ whole genome shotgun (WGS) entry which is preliminary data.</text>
</comment>
<dbReference type="GO" id="GO:0009239">
    <property type="term" value="P:enterobactin biosynthetic process"/>
    <property type="evidence" value="ECO:0007669"/>
    <property type="project" value="TreeGrafter"/>
</dbReference>
<proteinExistence type="predicted"/>
<reference evidence="2 3" key="1">
    <citation type="submission" date="2018-05" db="EMBL/GenBank/DDBJ databases">
        <title>Genomic Encyclopedia of Archaeal and Bacterial Type Strains, Phase II (KMG-II): from individual species to whole genera.</title>
        <authorList>
            <person name="Goeker M."/>
        </authorList>
    </citation>
    <scope>NUCLEOTIDE SEQUENCE [LARGE SCALE GENOMIC DNA]</scope>
    <source>
        <strain evidence="2 3">DSM 45184</strain>
    </source>
</reference>
<dbReference type="GO" id="GO:0008610">
    <property type="term" value="P:lipid biosynthetic process"/>
    <property type="evidence" value="ECO:0007669"/>
    <property type="project" value="UniProtKB-ARBA"/>
</dbReference>
<dbReference type="SUPFAM" id="SSF52777">
    <property type="entry name" value="CoA-dependent acyltransferases"/>
    <property type="match status" value="2"/>
</dbReference>
<dbReference type="PANTHER" id="PTHR45527:SF1">
    <property type="entry name" value="FATTY ACID SYNTHASE"/>
    <property type="match status" value="1"/>
</dbReference>
<evidence type="ECO:0000313" key="2">
    <source>
        <dbReference type="EMBL" id="PWK36083.1"/>
    </source>
</evidence>
<dbReference type="OrthoDB" id="3528137at2"/>
<gene>
    <name evidence="2" type="ORF">BC793_12464</name>
</gene>
<sequence>METVGIRQIVATGERSGDAPATWGQRYMWDIVQALAPADEHLNVPIVVPVPSGHTLDEVLAAIEVMIAAHESFRTRYAVEDGRLRQWFAGSEPIPVTLYRSTEVDLRAAASALAKRIAGQRFALDTDLPTRAAVLLHNDVPAAVVLVISHIVADGWAISMIAPTLRRILREGRGGTGPAPVQLVEQAAYEQSEAGARQNQRALAYWRRMLEQFPAVYPGDGERPAAAPRYWQGALRTPRGFTAARQLAEAAQVSVPTVLLTAFCQVLGTTTGLSQVPLIIRASNRMRPETTDVIGHFSEAVPILIDVTGKNFTQVLRHAHVRALSAYRYGHHYPPDVIDLQRAIAAERGTDVAMRVALNNPYVAPRGAFEVAPEHDPAGRQHSEFVWMDKRETEAITAYANVWPEAHMFSIFADTTFLDPAAIENSHWQLEKVLVQAAAAQR</sequence>
<evidence type="ECO:0000259" key="1">
    <source>
        <dbReference type="Pfam" id="PF00668"/>
    </source>
</evidence>
<dbReference type="GO" id="GO:0009366">
    <property type="term" value="C:enterobactin synthetase complex"/>
    <property type="evidence" value="ECO:0007669"/>
    <property type="project" value="TreeGrafter"/>
</dbReference>
<dbReference type="Proteomes" id="UP000245697">
    <property type="component" value="Unassembled WGS sequence"/>
</dbReference>
<dbReference type="GO" id="GO:0031177">
    <property type="term" value="F:phosphopantetheine binding"/>
    <property type="evidence" value="ECO:0007669"/>
    <property type="project" value="TreeGrafter"/>
</dbReference>
<dbReference type="InterPro" id="IPR001242">
    <property type="entry name" value="Condensation_dom"/>
</dbReference>
<name>A0A316EY02_9ACTN</name>
<dbReference type="Pfam" id="PF00668">
    <property type="entry name" value="Condensation"/>
    <property type="match status" value="1"/>
</dbReference>
<dbReference type="PANTHER" id="PTHR45527">
    <property type="entry name" value="NONRIBOSOMAL PEPTIDE SYNTHETASE"/>
    <property type="match status" value="1"/>
</dbReference>
<dbReference type="EMBL" id="QGGR01000024">
    <property type="protein sequence ID" value="PWK36083.1"/>
    <property type="molecule type" value="Genomic_DNA"/>
</dbReference>